<accession>A0ABZ1H3Y3</accession>
<dbReference type="EMBL" id="CP109135">
    <property type="protein sequence ID" value="WSD12081.1"/>
    <property type="molecule type" value="Genomic_DNA"/>
</dbReference>
<dbReference type="PANTHER" id="PTHR13887:SF41">
    <property type="entry name" value="THIOREDOXIN SUPERFAMILY PROTEIN"/>
    <property type="match status" value="1"/>
</dbReference>
<dbReference type="CDD" id="cd03024">
    <property type="entry name" value="DsbA_FrnE"/>
    <property type="match status" value="1"/>
</dbReference>
<dbReference type="Pfam" id="PF01323">
    <property type="entry name" value="DSBA"/>
    <property type="match status" value="1"/>
</dbReference>
<dbReference type="InterPro" id="IPR036249">
    <property type="entry name" value="Thioredoxin-like_sf"/>
</dbReference>
<name>A0ABZ1H3Y3_STRPH</name>
<keyword evidence="3" id="KW-1185">Reference proteome</keyword>
<sequence>MRSPRTTHTAADAAPVRGDEGGVVRLVSGPSVTGSLSRAPVRIEVWSDIQCVWCYIGHARWVKALAQVDIPTTLVHRSFALQPEAPDDFDAQTYLRAHRGLSETDQQQLFDKMKQTAAADSLAYEPSRIRPTNSRAALELLHHAASVGRQQPLLERLYRAYFAQGRHIGRSGELVALAAEAGMDPDDARRALAEGSHARDVDLDRAQARALGIRSVPFTVVNNRYAISGAPSPESLTGLLTRFAPARPQDA</sequence>
<dbReference type="SUPFAM" id="SSF52833">
    <property type="entry name" value="Thioredoxin-like"/>
    <property type="match status" value="1"/>
</dbReference>
<evidence type="ECO:0000313" key="2">
    <source>
        <dbReference type="EMBL" id="WSD12081.1"/>
    </source>
</evidence>
<dbReference type="RefSeq" id="WP_326757600.1">
    <property type="nucleotide sequence ID" value="NZ_CP109135.1"/>
</dbReference>
<evidence type="ECO:0000259" key="1">
    <source>
        <dbReference type="Pfam" id="PF01323"/>
    </source>
</evidence>
<dbReference type="PANTHER" id="PTHR13887">
    <property type="entry name" value="GLUTATHIONE S-TRANSFERASE KAPPA"/>
    <property type="match status" value="1"/>
</dbReference>
<evidence type="ECO:0000313" key="3">
    <source>
        <dbReference type="Proteomes" id="UP001340816"/>
    </source>
</evidence>
<dbReference type="Gene3D" id="3.40.30.10">
    <property type="entry name" value="Glutaredoxin"/>
    <property type="match status" value="1"/>
</dbReference>
<organism evidence="2 3">
    <name type="scientific">Streptomyces phaeochromogenes</name>
    <dbReference type="NCBI Taxonomy" id="1923"/>
    <lineage>
        <taxon>Bacteria</taxon>
        <taxon>Bacillati</taxon>
        <taxon>Actinomycetota</taxon>
        <taxon>Actinomycetes</taxon>
        <taxon>Kitasatosporales</taxon>
        <taxon>Streptomycetaceae</taxon>
        <taxon>Streptomyces</taxon>
        <taxon>Streptomyces phaeochromogenes group</taxon>
    </lineage>
</organism>
<dbReference type="InterPro" id="IPR001853">
    <property type="entry name" value="DSBA-like_thioredoxin_dom"/>
</dbReference>
<feature type="domain" description="DSBA-like thioredoxin" evidence="1">
    <location>
        <begin position="43"/>
        <end position="238"/>
    </location>
</feature>
<proteinExistence type="predicted"/>
<protein>
    <submittedName>
        <fullName evidence="2">DsbA family oxidoreductase</fullName>
    </submittedName>
</protein>
<reference evidence="2 3" key="1">
    <citation type="submission" date="2022-10" db="EMBL/GenBank/DDBJ databases">
        <title>The complete genomes of actinobacterial strains from the NBC collection.</title>
        <authorList>
            <person name="Joergensen T.S."/>
            <person name="Alvarez Arevalo M."/>
            <person name="Sterndorff E.B."/>
            <person name="Faurdal D."/>
            <person name="Vuksanovic O."/>
            <person name="Mourched A.-S."/>
            <person name="Charusanti P."/>
            <person name="Shaw S."/>
            <person name="Blin K."/>
            <person name="Weber T."/>
        </authorList>
    </citation>
    <scope>NUCLEOTIDE SEQUENCE [LARGE SCALE GENOMIC DNA]</scope>
    <source>
        <strain evidence="2 3">NBC 01752</strain>
    </source>
</reference>
<gene>
    <name evidence="2" type="ORF">OHB35_02040</name>
</gene>
<dbReference type="Proteomes" id="UP001340816">
    <property type="component" value="Chromosome"/>
</dbReference>